<evidence type="ECO:0000256" key="11">
    <source>
        <dbReference type="SAM" id="Phobius"/>
    </source>
</evidence>
<keyword evidence="3" id="KW-1003">Cell membrane</keyword>
<evidence type="ECO:0008006" key="16">
    <source>
        <dbReference type="Google" id="ProtNLM"/>
    </source>
</evidence>
<dbReference type="Gene3D" id="3.10.580.10">
    <property type="entry name" value="CBS-domain"/>
    <property type="match status" value="1"/>
</dbReference>
<dbReference type="InterPro" id="IPR016169">
    <property type="entry name" value="FAD-bd_PCMH_sub2"/>
</dbReference>
<dbReference type="PANTHER" id="PTHR43099">
    <property type="entry name" value="UPF0053 PROTEIN YRKA"/>
    <property type="match status" value="1"/>
</dbReference>
<dbReference type="InterPro" id="IPR046342">
    <property type="entry name" value="CBS_dom_sf"/>
</dbReference>
<evidence type="ECO:0000256" key="2">
    <source>
        <dbReference type="ARBA" id="ARBA00006446"/>
    </source>
</evidence>
<feature type="domain" description="CBS" evidence="12">
    <location>
        <begin position="282"/>
        <end position="341"/>
    </location>
</feature>
<comment type="similarity">
    <text evidence="2">Belongs to the UPF0053 family. Hemolysin C subfamily.</text>
</comment>
<dbReference type="EnsemblBacteria" id="ABC21560">
    <property type="protein sequence ID" value="ABC21560"/>
    <property type="gene ID" value="Rru_A0756"/>
</dbReference>
<dbReference type="Pfam" id="PF00571">
    <property type="entry name" value="CBS"/>
    <property type="match status" value="2"/>
</dbReference>
<dbReference type="InterPro" id="IPR000644">
    <property type="entry name" value="CBS_dom"/>
</dbReference>
<dbReference type="PANTHER" id="PTHR43099:SF5">
    <property type="entry name" value="HLYC_CORC FAMILY TRANSPORTER"/>
    <property type="match status" value="1"/>
</dbReference>
<dbReference type="InterPro" id="IPR036318">
    <property type="entry name" value="FAD-bd_PCMH-like_sf"/>
</dbReference>
<keyword evidence="8 10" id="KW-0472">Membrane</keyword>
<keyword evidence="15" id="KW-1185">Reference proteome</keyword>
<gene>
    <name evidence="14" type="ordered locus">Rru_A0756</name>
</gene>
<dbReference type="FunFam" id="3.10.580.10:FF:000002">
    <property type="entry name" value="Magnesium/cobalt efflux protein CorC"/>
    <property type="match status" value="1"/>
</dbReference>
<evidence type="ECO:0000256" key="4">
    <source>
        <dbReference type="ARBA" id="ARBA00022692"/>
    </source>
</evidence>
<dbReference type="GO" id="GO:0005886">
    <property type="term" value="C:plasma membrane"/>
    <property type="evidence" value="ECO:0007669"/>
    <property type="project" value="UniProtKB-SubCell"/>
</dbReference>
<evidence type="ECO:0000313" key="14">
    <source>
        <dbReference type="EMBL" id="ABC21560.1"/>
    </source>
</evidence>
<proteinExistence type="inferred from homology"/>
<sequence>MIAVEIAVIVLLMLLNGLFAMSELAMVSSRRARLQAMADRHVPGARIALRLTEDPGRFLSTVQIGITLVGVVAGAYGGATLGDRAGECLETIPALAGWGRFLGVGGVLLLITFLSIVLGELIPKRIALTNPERTACVVAGLMRALSRIAAPFVWLLAASTEMALRLLGIHGSEGTTVTEEEVRALISEGTEAGVFAPEEQEMIRGVLRLGDRTVRAVMTPRPEVVWLDLEEPTQALLLQIGSGSHSSYPVCRGQLDEIVGIVHTRDLLAAAVRGKPLNLEAAMVRPLVVHDGMAILRLLDLMKANRSYLAVVVDEYGSVEGVVTLTDILESIAGDLPDADEDSEVAAVPRADGSWLVEGWMPIDEFEDTLHLRDLRDGDDFQTVAGLVLRELGRIPSAGDVFERDGIRFEVVDMDRRRIDKILVTPLPSSQAEGDI</sequence>
<evidence type="ECO:0000256" key="8">
    <source>
        <dbReference type="ARBA" id="ARBA00023136"/>
    </source>
</evidence>
<dbReference type="SUPFAM" id="SSF56176">
    <property type="entry name" value="FAD-binding/transporter-associated domain-like"/>
    <property type="match status" value="1"/>
</dbReference>
<dbReference type="PATRIC" id="fig|269796.9.peg.809"/>
<keyword evidence="7 9" id="KW-0129">CBS domain</keyword>
<feature type="transmembrane region" description="Helical" evidence="11">
    <location>
        <begin position="98"/>
        <end position="122"/>
    </location>
</feature>
<evidence type="ECO:0000256" key="5">
    <source>
        <dbReference type="ARBA" id="ARBA00022737"/>
    </source>
</evidence>
<dbReference type="EMBL" id="CP000230">
    <property type="protein sequence ID" value="ABC21560.1"/>
    <property type="molecule type" value="Genomic_DNA"/>
</dbReference>
<evidence type="ECO:0000256" key="1">
    <source>
        <dbReference type="ARBA" id="ARBA00004651"/>
    </source>
</evidence>
<dbReference type="Pfam" id="PF01595">
    <property type="entry name" value="CNNM"/>
    <property type="match status" value="1"/>
</dbReference>
<dbReference type="InterPro" id="IPR005170">
    <property type="entry name" value="Transptr-assoc_dom"/>
</dbReference>
<feature type="transmembrane region" description="Helical" evidence="11">
    <location>
        <begin position="58"/>
        <end position="78"/>
    </location>
</feature>
<dbReference type="SMART" id="SM00116">
    <property type="entry name" value="CBS"/>
    <property type="match status" value="2"/>
</dbReference>
<evidence type="ECO:0000259" key="12">
    <source>
        <dbReference type="PROSITE" id="PS51371"/>
    </source>
</evidence>
<evidence type="ECO:0000256" key="3">
    <source>
        <dbReference type="ARBA" id="ARBA00022475"/>
    </source>
</evidence>
<evidence type="ECO:0000256" key="7">
    <source>
        <dbReference type="ARBA" id="ARBA00023122"/>
    </source>
</evidence>
<dbReference type="Proteomes" id="UP000001929">
    <property type="component" value="Chromosome"/>
</dbReference>
<feature type="domain" description="CBS" evidence="12">
    <location>
        <begin position="218"/>
        <end position="277"/>
    </location>
</feature>
<dbReference type="STRING" id="269796.Rru_A0756"/>
<dbReference type="PROSITE" id="PS51371">
    <property type="entry name" value="CBS"/>
    <property type="match status" value="2"/>
</dbReference>
<keyword evidence="4 10" id="KW-0812">Transmembrane</keyword>
<name>Q2RWD5_RHORT</name>
<dbReference type="CDD" id="cd04590">
    <property type="entry name" value="CBS_pair_CorC_HlyC_assoc"/>
    <property type="match status" value="1"/>
</dbReference>
<evidence type="ECO:0000256" key="6">
    <source>
        <dbReference type="ARBA" id="ARBA00022989"/>
    </source>
</evidence>
<feature type="domain" description="CNNM transmembrane" evidence="13">
    <location>
        <begin position="1"/>
        <end position="199"/>
    </location>
</feature>
<keyword evidence="6 10" id="KW-1133">Transmembrane helix</keyword>
<reference evidence="14 15" key="1">
    <citation type="journal article" date="2011" name="Stand. Genomic Sci.">
        <title>Complete genome sequence of Rhodospirillum rubrum type strain (S1).</title>
        <authorList>
            <person name="Munk A.C."/>
            <person name="Copeland A."/>
            <person name="Lucas S."/>
            <person name="Lapidus A."/>
            <person name="Del Rio T.G."/>
            <person name="Barry K."/>
            <person name="Detter J.C."/>
            <person name="Hammon N."/>
            <person name="Israni S."/>
            <person name="Pitluck S."/>
            <person name="Brettin T."/>
            <person name="Bruce D."/>
            <person name="Han C."/>
            <person name="Tapia R."/>
            <person name="Gilna P."/>
            <person name="Schmutz J."/>
            <person name="Larimer F."/>
            <person name="Land M."/>
            <person name="Kyrpides N.C."/>
            <person name="Mavromatis K."/>
            <person name="Richardson P."/>
            <person name="Rohde M."/>
            <person name="Goker M."/>
            <person name="Klenk H.P."/>
            <person name="Zhang Y."/>
            <person name="Roberts G.P."/>
            <person name="Reslewic S."/>
            <person name="Schwartz D.C."/>
        </authorList>
    </citation>
    <scope>NUCLEOTIDE SEQUENCE [LARGE SCALE GENOMIC DNA]</scope>
    <source>
        <strain evidence="15">ATCC 11170 / ATH 1.1.1 / DSM 467 / LMG 4362 / NCIMB 8255 / S1</strain>
    </source>
</reference>
<dbReference type="Pfam" id="PF03471">
    <property type="entry name" value="CorC_HlyC"/>
    <property type="match status" value="1"/>
</dbReference>
<dbReference type="PROSITE" id="PS51846">
    <property type="entry name" value="CNNM"/>
    <property type="match status" value="1"/>
</dbReference>
<comment type="subcellular location">
    <subcellularLocation>
        <location evidence="1">Cell membrane</location>
        <topology evidence="1">Multi-pass membrane protein</topology>
    </subcellularLocation>
</comment>
<dbReference type="InterPro" id="IPR002550">
    <property type="entry name" value="CNNM"/>
</dbReference>
<evidence type="ECO:0000259" key="13">
    <source>
        <dbReference type="PROSITE" id="PS51846"/>
    </source>
</evidence>
<accession>Q2RWD5</accession>
<dbReference type="InterPro" id="IPR051676">
    <property type="entry name" value="UPF0053_domain"/>
</dbReference>
<dbReference type="AlphaFoldDB" id="Q2RWD5"/>
<dbReference type="FunFam" id="3.30.465.10:FF:000023">
    <property type="entry name" value="Magnesium and cobalt transporter"/>
    <property type="match status" value="1"/>
</dbReference>
<dbReference type="InterPro" id="IPR044751">
    <property type="entry name" value="Ion_transp-like_CBS"/>
</dbReference>
<dbReference type="KEGG" id="rru:Rru_A0756"/>
<dbReference type="GO" id="GO:0050660">
    <property type="term" value="F:flavin adenine dinucleotide binding"/>
    <property type="evidence" value="ECO:0007669"/>
    <property type="project" value="InterPro"/>
</dbReference>
<dbReference type="PhylomeDB" id="Q2RWD5"/>
<organism evidence="14 15">
    <name type="scientific">Rhodospirillum rubrum (strain ATCC 11170 / ATH 1.1.1 / DSM 467 / LMG 4362 / NCIMB 8255 / S1)</name>
    <dbReference type="NCBI Taxonomy" id="269796"/>
    <lineage>
        <taxon>Bacteria</taxon>
        <taxon>Pseudomonadati</taxon>
        <taxon>Pseudomonadota</taxon>
        <taxon>Alphaproteobacteria</taxon>
        <taxon>Rhodospirillales</taxon>
        <taxon>Rhodospirillaceae</taxon>
        <taxon>Rhodospirillum</taxon>
    </lineage>
</organism>
<evidence type="ECO:0000256" key="9">
    <source>
        <dbReference type="PROSITE-ProRule" id="PRU00703"/>
    </source>
</evidence>
<dbReference type="SMART" id="SM01091">
    <property type="entry name" value="CorC_HlyC"/>
    <property type="match status" value="1"/>
</dbReference>
<feature type="transmembrane region" description="Helical" evidence="11">
    <location>
        <begin position="134"/>
        <end position="157"/>
    </location>
</feature>
<dbReference type="HOGENOM" id="CLU_015237_4_0_5"/>
<dbReference type="eggNOG" id="COG1253">
    <property type="taxonomic scope" value="Bacteria"/>
</dbReference>
<evidence type="ECO:0000313" key="15">
    <source>
        <dbReference type="Proteomes" id="UP000001929"/>
    </source>
</evidence>
<dbReference type="SUPFAM" id="SSF54631">
    <property type="entry name" value="CBS-domain pair"/>
    <property type="match status" value="1"/>
</dbReference>
<protein>
    <recommendedName>
        <fullName evidence="16">Hemolysin</fullName>
    </recommendedName>
</protein>
<dbReference type="Gene3D" id="3.30.465.10">
    <property type="match status" value="1"/>
</dbReference>
<evidence type="ECO:0000256" key="10">
    <source>
        <dbReference type="PROSITE-ProRule" id="PRU01193"/>
    </source>
</evidence>
<dbReference type="DNASU" id="3834165"/>
<keyword evidence="5" id="KW-0677">Repeat</keyword>
<dbReference type="RefSeq" id="WP_011388514.1">
    <property type="nucleotide sequence ID" value="NC_007643.1"/>
</dbReference>
<feature type="transmembrane region" description="Helical" evidence="11">
    <location>
        <begin position="6"/>
        <end position="27"/>
    </location>
</feature>